<dbReference type="PANTHER" id="PTHR28026:SF9">
    <property type="entry name" value="2-HYDROXY-PALMITIC ACID DIOXYGENASE MPO1"/>
    <property type="match status" value="1"/>
</dbReference>
<name>A0A4R5TNN7_9GAMM</name>
<dbReference type="GO" id="GO:0046521">
    <property type="term" value="P:sphingoid catabolic process"/>
    <property type="evidence" value="ECO:0007669"/>
    <property type="project" value="TreeGrafter"/>
</dbReference>
<feature type="transmembrane region" description="Helical" evidence="1">
    <location>
        <begin position="31"/>
        <end position="50"/>
    </location>
</feature>
<dbReference type="Proteomes" id="UP000294796">
    <property type="component" value="Unassembled WGS sequence"/>
</dbReference>
<evidence type="ECO:0000256" key="1">
    <source>
        <dbReference type="SAM" id="Phobius"/>
    </source>
</evidence>
<feature type="transmembrane region" description="Helical" evidence="1">
    <location>
        <begin position="108"/>
        <end position="127"/>
    </location>
</feature>
<dbReference type="PANTHER" id="PTHR28026">
    <property type="entry name" value="DUF962 DOMAIN PROTEIN (AFU_ORTHOLOGUE AFUA_8G05310)"/>
    <property type="match status" value="1"/>
</dbReference>
<feature type="transmembrane region" description="Helical" evidence="1">
    <location>
        <begin position="57"/>
        <end position="76"/>
    </location>
</feature>
<evidence type="ECO:0000313" key="3">
    <source>
        <dbReference type="Proteomes" id="UP000294796"/>
    </source>
</evidence>
<protein>
    <submittedName>
        <fullName evidence="2">DUF962 domain-containing protein</fullName>
    </submittedName>
</protein>
<keyword evidence="1" id="KW-1133">Transmembrane helix</keyword>
<dbReference type="RefSeq" id="WP_133321649.1">
    <property type="nucleotide sequence ID" value="NZ_SMTF01000005.1"/>
</dbReference>
<organism evidence="2 3">
    <name type="scientific">Luteimonas aestuarii</name>
    <dbReference type="NCBI Taxonomy" id="453837"/>
    <lineage>
        <taxon>Bacteria</taxon>
        <taxon>Pseudomonadati</taxon>
        <taxon>Pseudomonadota</taxon>
        <taxon>Gammaproteobacteria</taxon>
        <taxon>Lysobacterales</taxon>
        <taxon>Lysobacteraceae</taxon>
        <taxon>Luteimonas</taxon>
    </lineage>
</organism>
<dbReference type="InterPro" id="IPR009305">
    <property type="entry name" value="Mpo1-like"/>
</dbReference>
<keyword evidence="3" id="KW-1185">Reference proteome</keyword>
<dbReference type="OrthoDB" id="5515308at2"/>
<keyword evidence="1" id="KW-0812">Transmembrane</keyword>
<reference evidence="2 3" key="1">
    <citation type="submission" date="2019-03" db="EMBL/GenBank/DDBJ databases">
        <title>Luteimonas zhaokaii sp.nov., isolated from the rectal contents of Plateau pika in Yushu, Qinghai Province, China.</title>
        <authorList>
            <person name="Zhang G."/>
        </authorList>
    </citation>
    <scope>NUCLEOTIDE SEQUENCE [LARGE SCALE GENOMIC DNA]</scope>
    <source>
        <strain evidence="2 3">B9</strain>
    </source>
</reference>
<sequence>MNTPTHDSEARPIDRWFASYSADHRNDANQWIHVFAVPLILWSVIGLLWCVPVPGHFFRQGLWAALAMFAAWMFYFHASRRIGFGMLAIFVSLSWLTRWIHDTQGTQFLLWLSVGVFVAAWIAQFVGHSKLFEGKKPSFFTDLRYLLIGPAWVLSKLYRKLGWRW</sequence>
<dbReference type="AlphaFoldDB" id="A0A4R5TNN7"/>
<dbReference type="EMBL" id="SMTF01000005">
    <property type="protein sequence ID" value="TDK24316.1"/>
    <property type="molecule type" value="Genomic_DNA"/>
</dbReference>
<dbReference type="GO" id="GO:0016020">
    <property type="term" value="C:membrane"/>
    <property type="evidence" value="ECO:0007669"/>
    <property type="project" value="GOC"/>
</dbReference>
<proteinExistence type="predicted"/>
<dbReference type="Pfam" id="PF06127">
    <property type="entry name" value="Mpo1-like"/>
    <property type="match status" value="1"/>
</dbReference>
<accession>A0A4R5TNN7</accession>
<comment type="caution">
    <text evidence="2">The sequence shown here is derived from an EMBL/GenBank/DDBJ whole genome shotgun (WGS) entry which is preliminary data.</text>
</comment>
<keyword evidence="1" id="KW-0472">Membrane</keyword>
<feature type="transmembrane region" description="Helical" evidence="1">
    <location>
        <begin position="82"/>
        <end position="101"/>
    </location>
</feature>
<evidence type="ECO:0000313" key="2">
    <source>
        <dbReference type="EMBL" id="TDK24316.1"/>
    </source>
</evidence>
<gene>
    <name evidence="2" type="ORF">E2F46_08465</name>
</gene>